<dbReference type="RefSeq" id="WP_188560606.1">
    <property type="nucleotide sequence ID" value="NZ_BMGY01000004.1"/>
</dbReference>
<keyword evidence="8" id="KW-1185">Reference proteome</keyword>
<proteinExistence type="inferred from homology"/>
<name>A0ABQ1ZW74_9BACT</name>
<evidence type="ECO:0000256" key="2">
    <source>
        <dbReference type="ARBA" id="ARBA00022670"/>
    </source>
</evidence>
<dbReference type="InterPro" id="IPR015500">
    <property type="entry name" value="Peptidase_S8_subtilisin-rel"/>
</dbReference>
<organism evidence="7 8">
    <name type="scientific">Hymenobacter frigidus</name>
    <dbReference type="NCBI Taxonomy" id="1524095"/>
    <lineage>
        <taxon>Bacteria</taxon>
        <taxon>Pseudomonadati</taxon>
        <taxon>Bacteroidota</taxon>
        <taxon>Cytophagia</taxon>
        <taxon>Cytophagales</taxon>
        <taxon>Hymenobacteraceae</taxon>
        <taxon>Hymenobacter</taxon>
    </lineage>
</organism>
<keyword evidence="3 5" id="KW-0378">Hydrolase</keyword>
<reference evidence="8" key="1">
    <citation type="journal article" date="2019" name="Int. J. Syst. Evol. Microbiol.">
        <title>The Global Catalogue of Microorganisms (GCM) 10K type strain sequencing project: providing services to taxonomists for standard genome sequencing and annotation.</title>
        <authorList>
            <consortium name="The Broad Institute Genomics Platform"/>
            <consortium name="The Broad Institute Genome Sequencing Center for Infectious Disease"/>
            <person name="Wu L."/>
            <person name="Ma J."/>
        </authorList>
    </citation>
    <scope>NUCLEOTIDE SEQUENCE [LARGE SCALE GENOMIC DNA]</scope>
    <source>
        <strain evidence="8">CGMCC 1.14966</strain>
    </source>
</reference>
<evidence type="ECO:0000259" key="6">
    <source>
        <dbReference type="Pfam" id="PF00082"/>
    </source>
</evidence>
<evidence type="ECO:0000256" key="3">
    <source>
        <dbReference type="ARBA" id="ARBA00022801"/>
    </source>
</evidence>
<feature type="domain" description="Peptidase S8/S53" evidence="6">
    <location>
        <begin position="296"/>
        <end position="628"/>
    </location>
</feature>
<feature type="active site" description="Charge relay system" evidence="5">
    <location>
        <position position="572"/>
    </location>
</feature>
<evidence type="ECO:0000256" key="1">
    <source>
        <dbReference type="ARBA" id="ARBA00011073"/>
    </source>
</evidence>
<evidence type="ECO:0000313" key="8">
    <source>
        <dbReference type="Proteomes" id="UP000637774"/>
    </source>
</evidence>
<dbReference type="Proteomes" id="UP000637774">
    <property type="component" value="Unassembled WGS sequence"/>
</dbReference>
<dbReference type="InterPro" id="IPR034074">
    <property type="entry name" value="Y4bN_pept_dom"/>
</dbReference>
<accession>A0ABQ1ZW74</accession>
<dbReference type="Gene3D" id="3.40.50.200">
    <property type="entry name" value="Peptidase S8/S53 domain"/>
    <property type="match status" value="1"/>
</dbReference>
<comment type="similarity">
    <text evidence="1 5">Belongs to the peptidase S8 family.</text>
</comment>
<dbReference type="PANTHER" id="PTHR43806">
    <property type="entry name" value="PEPTIDASE S8"/>
    <property type="match status" value="1"/>
</dbReference>
<evidence type="ECO:0000256" key="5">
    <source>
        <dbReference type="PROSITE-ProRule" id="PRU01240"/>
    </source>
</evidence>
<comment type="caution">
    <text evidence="7">The sequence shown here is derived from an EMBL/GenBank/DDBJ whole genome shotgun (WGS) entry which is preliminary data.</text>
</comment>
<dbReference type="InterPro" id="IPR036852">
    <property type="entry name" value="Peptidase_S8/S53_dom_sf"/>
</dbReference>
<dbReference type="InterPro" id="IPR050131">
    <property type="entry name" value="Peptidase_S8_subtilisin-like"/>
</dbReference>
<protein>
    <recommendedName>
        <fullName evidence="6">Peptidase S8/S53 domain-containing protein</fullName>
    </recommendedName>
</protein>
<evidence type="ECO:0000313" key="7">
    <source>
        <dbReference type="EMBL" id="GGH80859.1"/>
    </source>
</evidence>
<keyword evidence="4 5" id="KW-0720">Serine protease</keyword>
<dbReference type="EMBL" id="BMGY01000004">
    <property type="protein sequence ID" value="GGH80859.1"/>
    <property type="molecule type" value="Genomic_DNA"/>
</dbReference>
<keyword evidence="2 5" id="KW-0645">Protease</keyword>
<dbReference type="Pfam" id="PF00082">
    <property type="entry name" value="Peptidase_S8"/>
    <property type="match status" value="1"/>
</dbReference>
<dbReference type="PROSITE" id="PS51892">
    <property type="entry name" value="SUBTILASE"/>
    <property type="match status" value="1"/>
</dbReference>
<dbReference type="PRINTS" id="PR00723">
    <property type="entry name" value="SUBTILISIN"/>
</dbReference>
<dbReference type="SUPFAM" id="SSF52743">
    <property type="entry name" value="Subtilisin-like"/>
    <property type="match status" value="1"/>
</dbReference>
<feature type="active site" description="Charge relay system" evidence="5">
    <location>
        <position position="301"/>
    </location>
</feature>
<feature type="active site" description="Charge relay system" evidence="5">
    <location>
        <position position="339"/>
    </location>
</feature>
<dbReference type="InterPro" id="IPR000209">
    <property type="entry name" value="Peptidase_S8/S53_dom"/>
</dbReference>
<dbReference type="CDD" id="cd04847">
    <property type="entry name" value="Peptidases_S8_Subtilisin_like_2"/>
    <property type="match status" value="1"/>
</dbReference>
<evidence type="ECO:0000256" key="4">
    <source>
        <dbReference type="ARBA" id="ARBA00022825"/>
    </source>
</evidence>
<gene>
    <name evidence="7" type="ORF">GCM10011495_06710</name>
</gene>
<dbReference type="PANTHER" id="PTHR43806:SF11">
    <property type="entry name" value="CEREVISIN-RELATED"/>
    <property type="match status" value="1"/>
</dbReference>
<sequence>MPPFEHLSFLRVVEGTYQYSGSFGKKFANQTLRNQADPRGHGSALRQRLQNVRANWEAQQQQLAAEGFNNEGPNAQVVPLFLQVDPKAFDEAKLSGWGIEIVSVEPDGYIIGVATSADFPQLNQRLNTLISGTSIGVVGALWDILPRAQSIDRVVGESLFERWLTIDQETSCWVEVAIVVEATEPPPLSADATPEEEAEWEKRNDEWAEKGYNRISRFERLARHYGAEFQGTPLVQPDTVNYKLCISGRGVKEIALFPYTFSIEEWDWETDANEQAEQLLQDWGVEVLAPAPDAPRVCVIDSGMQAGHRLLQPAIDAANARCYLPGVTATADMVPNGGHGTRVAGAILFPDSIPASGSETAVAWLQNARVLNAGKSMESSMLPADIMRRIVNDFTPSGTRLFNLSVQTPGPCRLKHMSSWAAEIDQLSFEHDVLFITSAGNISATGSHPNRLSVEQHLAAGRHYPDYLSESACRIGNPAQSLQALTVGSVSYERINTLAHTSFGEHQEPSAFSRSGLGIWGVIKPDVVEYGGDLVQTASGNFVFNVPDALPELVTSTFGGHPAVARTEPGTSFAAPKVTHIAAALQQVLPDSSTLMYRALIVQSAQWPIALENATQQEKLFHLRTLGYGIPDKDRAIQNSDARVTFITEDQLSASSAHLYQVKLNQLNGLEDETLYRLEVTLSYAARPRRTRQGLRNYVSTQLRWQAAELGQSLEEFLKKVDVTLRPDFEDETTDTGSGTNRIYWQIGTSSISQRSAREVRRPNSTLQKDWAIVSGFELSRDRLLFAVTGHKGWDTSGEQVPYALTVSITSLAGIAIYETIQIANQVQVRV</sequence>